<dbReference type="HOGENOM" id="CLU_392311_0_0_1"/>
<dbReference type="KEGG" id="ctp:CTRG_02935"/>
<name>C5M963_CANTT</name>
<dbReference type="RefSeq" id="XP_002548638.1">
    <property type="nucleotide sequence ID" value="XM_002548592.1"/>
</dbReference>
<organism evidence="2 3">
    <name type="scientific">Candida tropicalis (strain ATCC MYA-3404 / T1)</name>
    <name type="common">Yeast</name>
    <dbReference type="NCBI Taxonomy" id="294747"/>
    <lineage>
        <taxon>Eukaryota</taxon>
        <taxon>Fungi</taxon>
        <taxon>Dikarya</taxon>
        <taxon>Ascomycota</taxon>
        <taxon>Saccharomycotina</taxon>
        <taxon>Pichiomycetes</taxon>
        <taxon>Debaryomycetaceae</taxon>
        <taxon>Candida/Lodderomyces clade</taxon>
        <taxon>Candida</taxon>
    </lineage>
</organism>
<accession>C5M963</accession>
<protein>
    <submittedName>
        <fullName evidence="2">Uncharacterized protein</fullName>
    </submittedName>
</protein>
<evidence type="ECO:0000313" key="2">
    <source>
        <dbReference type="EMBL" id="EER34117.1"/>
    </source>
</evidence>
<reference evidence="2 3" key="1">
    <citation type="journal article" date="2009" name="Nature">
        <title>Evolution of pathogenicity and sexual reproduction in eight Candida genomes.</title>
        <authorList>
            <person name="Butler G."/>
            <person name="Rasmussen M.D."/>
            <person name="Lin M.F."/>
            <person name="Santos M.A."/>
            <person name="Sakthikumar S."/>
            <person name="Munro C.A."/>
            <person name="Rheinbay E."/>
            <person name="Grabherr M."/>
            <person name="Forche A."/>
            <person name="Reedy J.L."/>
            <person name="Agrafioti I."/>
            <person name="Arnaud M.B."/>
            <person name="Bates S."/>
            <person name="Brown A.J."/>
            <person name="Brunke S."/>
            <person name="Costanzo M.C."/>
            <person name="Fitzpatrick D.A."/>
            <person name="de Groot P.W."/>
            <person name="Harris D."/>
            <person name="Hoyer L.L."/>
            <person name="Hube B."/>
            <person name="Klis F.M."/>
            <person name="Kodira C."/>
            <person name="Lennard N."/>
            <person name="Logue M.E."/>
            <person name="Martin R."/>
            <person name="Neiman A.M."/>
            <person name="Nikolaou E."/>
            <person name="Quail M.A."/>
            <person name="Quinn J."/>
            <person name="Santos M.C."/>
            <person name="Schmitzberger F.F."/>
            <person name="Sherlock G."/>
            <person name="Shah P."/>
            <person name="Silverstein K.A."/>
            <person name="Skrzypek M.S."/>
            <person name="Soll D."/>
            <person name="Staggs R."/>
            <person name="Stansfield I."/>
            <person name="Stumpf M.P."/>
            <person name="Sudbery P.E."/>
            <person name="Srikantha T."/>
            <person name="Zeng Q."/>
            <person name="Berman J."/>
            <person name="Berriman M."/>
            <person name="Heitman J."/>
            <person name="Gow N.A."/>
            <person name="Lorenz M.C."/>
            <person name="Birren B.W."/>
            <person name="Kellis M."/>
            <person name="Cuomo C.A."/>
        </authorList>
    </citation>
    <scope>NUCLEOTIDE SEQUENCE [LARGE SCALE GENOMIC DNA]</scope>
    <source>
        <strain evidence="3">ATCC MYA-3404 / T1</strain>
    </source>
</reference>
<dbReference type="Proteomes" id="UP000002037">
    <property type="component" value="Unassembled WGS sequence"/>
</dbReference>
<dbReference type="eggNOG" id="ENOG502SR5S">
    <property type="taxonomic scope" value="Eukaryota"/>
</dbReference>
<gene>
    <name evidence="2" type="ORF">CTRG_02935</name>
</gene>
<feature type="transmembrane region" description="Helical" evidence="1">
    <location>
        <begin position="91"/>
        <end position="111"/>
    </location>
</feature>
<dbReference type="GeneID" id="8299384"/>
<dbReference type="VEuPathDB" id="FungiDB:CTRG_02935"/>
<dbReference type="OrthoDB" id="4092221at2759"/>
<evidence type="ECO:0000256" key="1">
    <source>
        <dbReference type="SAM" id="Phobius"/>
    </source>
</evidence>
<keyword evidence="1" id="KW-1133">Transmembrane helix</keyword>
<keyword evidence="1" id="KW-0472">Membrane</keyword>
<keyword evidence="3" id="KW-1185">Reference proteome</keyword>
<keyword evidence="1" id="KW-0812">Transmembrane</keyword>
<dbReference type="EMBL" id="GG692397">
    <property type="protein sequence ID" value="EER34117.1"/>
    <property type="molecule type" value="Genomic_DNA"/>
</dbReference>
<evidence type="ECO:0000313" key="3">
    <source>
        <dbReference type="Proteomes" id="UP000002037"/>
    </source>
</evidence>
<proteinExistence type="predicted"/>
<dbReference type="AlphaFoldDB" id="C5M963"/>
<sequence length="703" mass="79960">MIEPRDIKEKIQLFRHSPQQPIYRQNLLMSHEEPEYIINNHKDSYLKLGNAHIADTDLGGNTHYDEAFYPLSANIQSLPVELDNPILANGFYYFMTIIVVLILVSAISFGVREYSFAFRRRIKSSTSEAIKLTNWNDIKGAITSTTETTNNINSIRQKIMNRIKEEENNDRSRVGVDGSGDDQADLGIDIRVGKAGGGTDRPIMILQNNSAPIHHVSDSSSKNNMESGFTQFMEKGQHNDTTEWECERFQSAELNEETLTKSEGKDCYGNDYNTGITEKSISKFARQQSLKLPHPPLKPVYSIGFLKGIDKSTTPISEVLINISKFKQKKKIPMSSLLSCSVGFPRTCFDNAWQASKVIREAESIILTTTCKVSRLLSLVQLLSVGKSIELLDNPNIFLEAFNDCIENLVDMGYVFNFFSESSVVLKLLLMENLLTYSWSHYRFHDLENKSRIIRVQFEKWNLPHPIVQTRNTIFKILCNLQLGLNTSCISTTTEQAEIENGLKLGLVIREVINHSVCNDYIGYMPMIAQAIDISTVDRNKFFFYEILKLLIVKHGKCCMGEYIQESNIELKTLVQFGMTTNQIPIINDKVKEILEMLIKIDGKIISWKNMTATNNNYIASAIPLSTEHTENYFSAPLFRQPQKQQDHLEKQPNRLPLLDSGSTSGSTLETFANSWKLGVVSSDINYSQETIENQHQYHYNRG</sequence>